<dbReference type="Pfam" id="PF11070">
    <property type="entry name" value="DUF2871"/>
    <property type="match status" value="1"/>
</dbReference>
<evidence type="ECO:0000313" key="2">
    <source>
        <dbReference type="EMBL" id="QIK73515.1"/>
    </source>
</evidence>
<dbReference type="Proteomes" id="UP000501058">
    <property type="component" value="Chromosome"/>
</dbReference>
<feature type="transmembrane region" description="Helical" evidence="1">
    <location>
        <begin position="5"/>
        <end position="22"/>
    </location>
</feature>
<reference evidence="2 3" key="1">
    <citation type="submission" date="2020-03" db="EMBL/GenBank/DDBJ databases">
        <title>Propioniciclava sp. nov., isolated from Hydrophilus acuminatus.</title>
        <authorList>
            <person name="Hyun D.-W."/>
            <person name="Bae J.-W."/>
        </authorList>
    </citation>
    <scope>NUCLEOTIDE SEQUENCE [LARGE SCALE GENOMIC DNA]</scope>
    <source>
        <strain evidence="2 3">HDW11</strain>
    </source>
</reference>
<keyword evidence="1" id="KW-0472">Membrane</keyword>
<feature type="transmembrane region" description="Helical" evidence="1">
    <location>
        <begin position="106"/>
        <end position="129"/>
    </location>
</feature>
<name>A0A6G7Y9N1_9ACTN</name>
<dbReference type="EMBL" id="CP049865">
    <property type="protein sequence ID" value="QIK73515.1"/>
    <property type="molecule type" value="Genomic_DNA"/>
</dbReference>
<proteinExistence type="predicted"/>
<dbReference type="InterPro" id="IPR021299">
    <property type="entry name" value="DUF2871"/>
</dbReference>
<organism evidence="2 3">
    <name type="scientific">Propioniciclava coleopterorum</name>
    <dbReference type="NCBI Taxonomy" id="2714937"/>
    <lineage>
        <taxon>Bacteria</taxon>
        <taxon>Bacillati</taxon>
        <taxon>Actinomycetota</taxon>
        <taxon>Actinomycetes</taxon>
        <taxon>Propionibacteriales</taxon>
        <taxon>Propionibacteriaceae</taxon>
        <taxon>Propioniciclava</taxon>
    </lineage>
</organism>
<dbReference type="RefSeq" id="WP_166234584.1">
    <property type="nucleotide sequence ID" value="NZ_CP049865.1"/>
</dbReference>
<protein>
    <submittedName>
        <fullName evidence="2">DUF2871 domain-containing protein</fullName>
    </submittedName>
</protein>
<keyword evidence="1" id="KW-0812">Transmembrane</keyword>
<sequence length="150" mass="16517">MRKLYYASFAYMAVGVASGLFYREFTKLNGFPEGQFTQLGLAHTHLLTLGTIFGLIFLLTEKAFSLSGSKMFDWFFWTWNAGVVLTSAMLIWHGSLTVLGLESTKMIAGVAGMGHMLLTAAFILFFLMLGKALKQREVPATEDVAASLSL</sequence>
<accession>A0A6G7Y9N1</accession>
<evidence type="ECO:0000313" key="3">
    <source>
        <dbReference type="Proteomes" id="UP000501058"/>
    </source>
</evidence>
<dbReference type="AlphaFoldDB" id="A0A6G7Y9N1"/>
<gene>
    <name evidence="2" type="ORF">G7070_16160</name>
</gene>
<evidence type="ECO:0000256" key="1">
    <source>
        <dbReference type="SAM" id="Phobius"/>
    </source>
</evidence>
<dbReference type="KEGG" id="prv:G7070_16160"/>
<feature type="transmembrane region" description="Helical" evidence="1">
    <location>
        <begin position="42"/>
        <end position="60"/>
    </location>
</feature>
<keyword evidence="1" id="KW-1133">Transmembrane helix</keyword>
<feature type="transmembrane region" description="Helical" evidence="1">
    <location>
        <begin position="72"/>
        <end position="94"/>
    </location>
</feature>
<keyword evidence="3" id="KW-1185">Reference proteome</keyword>